<evidence type="ECO:0000313" key="2">
    <source>
        <dbReference type="Proteomes" id="UP001058003"/>
    </source>
</evidence>
<dbReference type="AlphaFoldDB" id="A0A9Q9IMC6"/>
<sequence>MTTTAEHRLTQEEFDRLARGAGGTQAVLSLRAAQLSKHLLLISRLLEHWPGDTAERDAVVRALEAARAADAGAFGEVIGAPLVGAWSSIVNRAVLHGGAGWQDVAHLNGLAVVACAAAGVDADAAVPVRDGVVSIPGVGAATVASTTARLVARAGRLTVAADGTTLDERSEDWSPVRHLTGDAAGRRIRLGLDDLDPFRHGHHAPPATRLPVPELERWQALFEQAWRLLAELLPVRAAELQAGLRTLVPLAQTDERAARSATIRHAFGVFGLTRPPSPAEFAVTLVHEFQHSKLSAMLDLMTLTDPADKRRFFAPWRADPRPIAGLLQGVYAFVGVAETWQALRADARFGPHAQLQFAEARLQVDRGLSAVEESGALTPHGESLAAGLRRATDAMLSEPVPAAVALEAEQRLERTRQRWLAAQAS</sequence>
<dbReference type="Proteomes" id="UP001058003">
    <property type="component" value="Chromosome"/>
</dbReference>
<dbReference type="RefSeq" id="WP_052386443.1">
    <property type="nucleotide sequence ID" value="NZ_CP073767.1"/>
</dbReference>
<accession>A0A9Q9IMC6</accession>
<dbReference type="NCBIfam" id="TIGR04267">
    <property type="entry name" value="mod_HExxH"/>
    <property type="match status" value="1"/>
</dbReference>
<keyword evidence="2" id="KW-1185">Reference proteome</keyword>
<dbReference type="InterPro" id="IPR026337">
    <property type="entry name" value="AKG_HExxH"/>
</dbReference>
<organism evidence="1 2">
    <name type="scientific">Dactylosporangium aurantiacum</name>
    <dbReference type="NCBI Taxonomy" id="35754"/>
    <lineage>
        <taxon>Bacteria</taxon>
        <taxon>Bacillati</taxon>
        <taxon>Actinomycetota</taxon>
        <taxon>Actinomycetes</taxon>
        <taxon>Micromonosporales</taxon>
        <taxon>Micromonosporaceae</taxon>
        <taxon>Dactylosporangium</taxon>
    </lineage>
</organism>
<protein>
    <recommendedName>
        <fullName evidence="3">HEXXH motif domain-containing protein</fullName>
    </recommendedName>
</protein>
<proteinExistence type="predicted"/>
<evidence type="ECO:0008006" key="3">
    <source>
        <dbReference type="Google" id="ProtNLM"/>
    </source>
</evidence>
<gene>
    <name evidence="1" type="ORF">Daura_04955</name>
</gene>
<dbReference type="OrthoDB" id="796761at2"/>
<reference evidence="1" key="1">
    <citation type="submission" date="2021-04" db="EMBL/GenBank/DDBJ databases">
        <title>Dactylosporangium aurantiacum NRRL B-8018 full assembly.</title>
        <authorList>
            <person name="Hartkoorn R.C."/>
            <person name="Beaudoing E."/>
            <person name="Hot D."/>
        </authorList>
    </citation>
    <scope>NUCLEOTIDE SEQUENCE</scope>
    <source>
        <strain evidence="1">NRRL B-8018</strain>
    </source>
</reference>
<dbReference type="EMBL" id="CP073767">
    <property type="protein sequence ID" value="UWZ55575.1"/>
    <property type="molecule type" value="Genomic_DNA"/>
</dbReference>
<dbReference type="KEGG" id="daur:Daura_04955"/>
<evidence type="ECO:0000313" key="1">
    <source>
        <dbReference type="EMBL" id="UWZ55575.1"/>
    </source>
</evidence>
<name>A0A9Q9IMC6_9ACTN</name>